<evidence type="ECO:0000256" key="5">
    <source>
        <dbReference type="ARBA" id="ARBA00022692"/>
    </source>
</evidence>
<evidence type="ECO:0000256" key="1">
    <source>
        <dbReference type="ARBA" id="ARBA00004651"/>
    </source>
</evidence>
<dbReference type="InterPro" id="IPR004685">
    <property type="entry name" value="Brnchd-chn_aa_trnsp_Livcs"/>
</dbReference>
<dbReference type="GO" id="GO:0005886">
    <property type="term" value="C:plasma membrane"/>
    <property type="evidence" value="ECO:0007669"/>
    <property type="project" value="UniProtKB-SubCell"/>
</dbReference>
<reference evidence="10 11" key="1">
    <citation type="submission" date="2018-11" db="EMBL/GenBank/DDBJ databases">
        <title>Flavobacterium sp. nov., YIM 102796 draft genome.</title>
        <authorList>
            <person name="Li G."/>
            <person name="Jiang Y."/>
        </authorList>
    </citation>
    <scope>NUCLEOTIDE SEQUENCE [LARGE SCALE GENOMIC DNA]</scope>
    <source>
        <strain evidence="10 11">YIM 102796</strain>
    </source>
</reference>
<evidence type="ECO:0000256" key="8">
    <source>
        <dbReference type="ARBA" id="ARBA00023136"/>
    </source>
</evidence>
<dbReference type="Proteomes" id="UP000268372">
    <property type="component" value="Unassembled WGS sequence"/>
</dbReference>
<dbReference type="AlphaFoldDB" id="A0A3P1B728"/>
<keyword evidence="11" id="KW-1185">Reference proteome</keyword>
<comment type="caution">
    <text evidence="10">The sequence shown here is derived from an EMBL/GenBank/DDBJ whole genome shotgun (WGS) entry which is preliminary data.</text>
</comment>
<dbReference type="NCBIfam" id="TIGR00796">
    <property type="entry name" value="livcs"/>
    <property type="match status" value="1"/>
</dbReference>
<dbReference type="GO" id="GO:0015818">
    <property type="term" value="P:isoleucine transport"/>
    <property type="evidence" value="ECO:0007669"/>
    <property type="project" value="TreeGrafter"/>
</dbReference>
<evidence type="ECO:0000256" key="3">
    <source>
        <dbReference type="ARBA" id="ARBA00022448"/>
    </source>
</evidence>
<protein>
    <submittedName>
        <fullName evidence="10">Branched-chain amino acid transport system II carrier protein</fullName>
    </submittedName>
</protein>
<feature type="transmembrane region" description="Helical" evidence="9">
    <location>
        <begin position="407"/>
        <end position="425"/>
    </location>
</feature>
<comment type="similarity">
    <text evidence="2">Belongs to the branched chain amino acid transporter family.</text>
</comment>
<keyword evidence="8 9" id="KW-0472">Membrane</keyword>
<evidence type="ECO:0000256" key="7">
    <source>
        <dbReference type="ARBA" id="ARBA00022989"/>
    </source>
</evidence>
<evidence type="ECO:0000313" key="11">
    <source>
        <dbReference type="Proteomes" id="UP000268372"/>
    </source>
</evidence>
<evidence type="ECO:0000256" key="6">
    <source>
        <dbReference type="ARBA" id="ARBA00022970"/>
    </source>
</evidence>
<dbReference type="GO" id="GO:0015190">
    <property type="term" value="F:L-leucine transmembrane transporter activity"/>
    <property type="evidence" value="ECO:0007669"/>
    <property type="project" value="TreeGrafter"/>
</dbReference>
<name>A0A3P1B728_9FLAO</name>
<dbReference type="RefSeq" id="WP_124898235.1">
    <property type="nucleotide sequence ID" value="NZ_RQTJ01000002.1"/>
</dbReference>
<dbReference type="Pfam" id="PF05525">
    <property type="entry name" value="Branch_AA_trans"/>
    <property type="match status" value="1"/>
</dbReference>
<comment type="subcellular location">
    <subcellularLocation>
        <location evidence="1">Cell membrane</location>
        <topology evidence="1">Multi-pass membrane protein</topology>
    </subcellularLocation>
</comment>
<feature type="transmembrane region" description="Helical" evidence="9">
    <location>
        <begin position="147"/>
        <end position="168"/>
    </location>
</feature>
<dbReference type="PANTHER" id="PTHR30588:SF0">
    <property type="entry name" value="BRANCHED-CHAIN AMINO ACID PERMEASE BRNQ"/>
    <property type="match status" value="1"/>
</dbReference>
<feature type="transmembrane region" description="Helical" evidence="9">
    <location>
        <begin position="368"/>
        <end position="387"/>
    </location>
</feature>
<dbReference type="OrthoDB" id="9783920at2"/>
<accession>A0A3P1B728</accession>
<organism evidence="10 11">
    <name type="scientific">Paenimyroides viscosum</name>
    <dbReference type="NCBI Taxonomy" id="2488729"/>
    <lineage>
        <taxon>Bacteria</taxon>
        <taxon>Pseudomonadati</taxon>
        <taxon>Bacteroidota</taxon>
        <taxon>Flavobacteriia</taxon>
        <taxon>Flavobacteriales</taxon>
        <taxon>Flavobacteriaceae</taxon>
        <taxon>Paenimyroides</taxon>
    </lineage>
</organism>
<feature type="transmembrane region" description="Helical" evidence="9">
    <location>
        <begin position="308"/>
        <end position="329"/>
    </location>
</feature>
<feature type="transmembrane region" description="Helical" evidence="9">
    <location>
        <begin position="335"/>
        <end position="356"/>
    </location>
</feature>
<feature type="transmembrane region" description="Helical" evidence="9">
    <location>
        <begin position="226"/>
        <end position="246"/>
    </location>
</feature>
<feature type="transmembrane region" description="Helical" evidence="9">
    <location>
        <begin position="118"/>
        <end position="135"/>
    </location>
</feature>
<evidence type="ECO:0000256" key="2">
    <source>
        <dbReference type="ARBA" id="ARBA00008540"/>
    </source>
</evidence>
<feature type="transmembrane region" description="Helical" evidence="9">
    <location>
        <begin position="9"/>
        <end position="32"/>
    </location>
</feature>
<dbReference type="EMBL" id="RQTJ01000002">
    <property type="protein sequence ID" value="RRA96824.1"/>
    <property type="molecule type" value="Genomic_DNA"/>
</dbReference>
<gene>
    <name evidence="10" type="primary">brnQ</name>
    <name evidence="10" type="ORF">EG242_01970</name>
</gene>
<feature type="transmembrane region" description="Helical" evidence="9">
    <location>
        <begin position="188"/>
        <end position="206"/>
    </location>
</feature>
<proteinExistence type="inferred from homology"/>
<keyword evidence="4" id="KW-1003">Cell membrane</keyword>
<keyword evidence="5 9" id="KW-0812">Transmembrane</keyword>
<feature type="transmembrane region" description="Helical" evidence="9">
    <location>
        <begin position="44"/>
        <end position="68"/>
    </location>
</feature>
<keyword evidence="3" id="KW-0813">Transport</keyword>
<evidence type="ECO:0000256" key="9">
    <source>
        <dbReference type="SAM" id="Phobius"/>
    </source>
</evidence>
<evidence type="ECO:0000256" key="4">
    <source>
        <dbReference type="ARBA" id="ARBA00022475"/>
    </source>
</evidence>
<dbReference type="GO" id="GO:0005304">
    <property type="term" value="F:L-valine transmembrane transporter activity"/>
    <property type="evidence" value="ECO:0007669"/>
    <property type="project" value="TreeGrafter"/>
</dbReference>
<feature type="transmembrane region" description="Helical" evidence="9">
    <location>
        <begin position="274"/>
        <end position="296"/>
    </location>
</feature>
<feature type="transmembrane region" description="Helical" evidence="9">
    <location>
        <begin position="80"/>
        <end position="98"/>
    </location>
</feature>
<sequence length="431" mass="46813">MEARKRRTILFLGMALFAMFFGAGNLLLPAYLGLQTRTDWTATFAGFSLTAILAPVLAIFAVAVSGNYFTDLGARANVKLAYVLATVNVLCIGPLIALPRAGASVFEVAIQPIIPHAQPVWVCVLFFGAVMAASLSLNRITAILGKIFTPILLIFLAILIIPGFFVGSEVNIPPTVIEDRFYVGFNEGYQTMDVLAGLIFAVLLIAGANRKSYTHINERVEVVVKAALLSAFCMILVYGGLFYLGAHATVNVSNTTRSSLLVQIATQHFGNSGIYLISILMILACLTTAIALTAGSANFFERLTKGKLGYIEGVISITLVSTLLAIIGVDGIIDYAAATLNFIYPVTLVLILSVLLFGKIIHNQKPYFITLIVTMVVSLIRLVANWFPSEDFFTQLLNMLPLARFNLEWVLPAILTFIISCFALGRNLNRK</sequence>
<dbReference type="PANTHER" id="PTHR30588">
    <property type="entry name" value="BRANCHED-CHAIN AMINO ACID TRANSPORT SYSTEM 2 CARRIER PROTEIN"/>
    <property type="match status" value="1"/>
</dbReference>
<dbReference type="GO" id="GO:0015188">
    <property type="term" value="F:L-isoleucine transmembrane transporter activity"/>
    <property type="evidence" value="ECO:0007669"/>
    <property type="project" value="TreeGrafter"/>
</dbReference>
<keyword evidence="6" id="KW-0029">Amino-acid transport</keyword>
<dbReference type="GO" id="GO:0015820">
    <property type="term" value="P:L-leucine transport"/>
    <property type="evidence" value="ECO:0007669"/>
    <property type="project" value="TreeGrafter"/>
</dbReference>
<evidence type="ECO:0000313" key="10">
    <source>
        <dbReference type="EMBL" id="RRA96824.1"/>
    </source>
</evidence>
<keyword evidence="7 9" id="KW-1133">Transmembrane helix</keyword>